<keyword evidence="1" id="KW-0812">Transmembrane</keyword>
<dbReference type="Proteomes" id="UP000176504">
    <property type="component" value="Unassembled WGS sequence"/>
</dbReference>
<evidence type="ECO:0008006" key="4">
    <source>
        <dbReference type="Google" id="ProtNLM"/>
    </source>
</evidence>
<evidence type="ECO:0000313" key="3">
    <source>
        <dbReference type="Proteomes" id="UP000176504"/>
    </source>
</evidence>
<feature type="transmembrane region" description="Helical" evidence="1">
    <location>
        <begin position="248"/>
        <end position="269"/>
    </location>
</feature>
<accession>A0A1F4VE33</accession>
<dbReference type="EMBL" id="MEVI01000002">
    <property type="protein sequence ID" value="OGC55447.1"/>
    <property type="molecule type" value="Genomic_DNA"/>
</dbReference>
<sequence>MTIKNSINFITGLYLAILVWWLSLYLSGSRGGLNNSLFGFFWALFLVLAVFLVVYHISRTSKVYTYNKVRKTALVLLGVGLLLLGLGNVVWSVYNIFLSIEVPFPSYADVFYSFSYTATFIGLGKLLSNKFFKSEKLKFCVIGTLRILSVFVSVSPVVLTTAIKFSKSPLELETLRLTLNYYYVTMDILILILILTLFIFASNYLVDHLNKKAKFLLTSAFLFLFIGDLLFFNTSMNNTYFNGCYVDLFYVSYAFLLFLGICETVDYWFPLASTEERFNGVNYVYRIQTLREFCLNVIESDNFFSYIFPGFCLIISVISFL</sequence>
<feature type="transmembrane region" description="Helical" evidence="1">
    <location>
        <begin position="73"/>
        <end position="98"/>
    </location>
</feature>
<feature type="transmembrane region" description="Helical" evidence="1">
    <location>
        <begin position="110"/>
        <end position="127"/>
    </location>
</feature>
<protein>
    <recommendedName>
        <fullName evidence="4">Histidine kinase N-terminal 7TM region domain-containing protein</fullName>
    </recommendedName>
</protein>
<name>A0A1F4VE33_UNCKA</name>
<proteinExistence type="predicted"/>
<feature type="transmembrane region" description="Helical" evidence="1">
    <location>
        <begin position="215"/>
        <end position="236"/>
    </location>
</feature>
<comment type="caution">
    <text evidence="2">The sequence shown here is derived from an EMBL/GenBank/DDBJ whole genome shotgun (WGS) entry which is preliminary data.</text>
</comment>
<keyword evidence="1" id="KW-1133">Transmembrane helix</keyword>
<gene>
    <name evidence="2" type="ORF">A3A78_00620</name>
</gene>
<feature type="transmembrane region" description="Helical" evidence="1">
    <location>
        <begin position="139"/>
        <end position="163"/>
    </location>
</feature>
<reference evidence="2 3" key="1">
    <citation type="journal article" date="2016" name="Nat. Commun.">
        <title>Thousands of microbial genomes shed light on interconnected biogeochemical processes in an aquifer system.</title>
        <authorList>
            <person name="Anantharaman K."/>
            <person name="Brown C.T."/>
            <person name="Hug L.A."/>
            <person name="Sharon I."/>
            <person name="Castelle C.J."/>
            <person name="Probst A.J."/>
            <person name="Thomas B.C."/>
            <person name="Singh A."/>
            <person name="Wilkins M.J."/>
            <person name="Karaoz U."/>
            <person name="Brodie E.L."/>
            <person name="Williams K.H."/>
            <person name="Hubbard S.S."/>
            <person name="Banfield J.F."/>
        </authorList>
    </citation>
    <scope>NUCLEOTIDE SEQUENCE [LARGE SCALE GENOMIC DNA]</scope>
</reference>
<dbReference type="AlphaFoldDB" id="A0A1F4VE33"/>
<evidence type="ECO:0000256" key="1">
    <source>
        <dbReference type="SAM" id="Phobius"/>
    </source>
</evidence>
<feature type="transmembrane region" description="Helical" evidence="1">
    <location>
        <begin position="7"/>
        <end position="26"/>
    </location>
</feature>
<organism evidence="2 3">
    <name type="scientific">candidate division WWE3 bacterium RIFCSPLOWO2_01_FULL_41_18</name>
    <dbReference type="NCBI Taxonomy" id="1802625"/>
    <lineage>
        <taxon>Bacteria</taxon>
        <taxon>Katanobacteria</taxon>
    </lineage>
</organism>
<evidence type="ECO:0000313" key="2">
    <source>
        <dbReference type="EMBL" id="OGC55447.1"/>
    </source>
</evidence>
<keyword evidence="1" id="KW-0472">Membrane</keyword>
<feature type="transmembrane region" description="Helical" evidence="1">
    <location>
        <begin position="38"/>
        <end position="57"/>
    </location>
</feature>
<feature type="transmembrane region" description="Helical" evidence="1">
    <location>
        <begin position="303"/>
        <end position="320"/>
    </location>
</feature>
<feature type="transmembrane region" description="Helical" evidence="1">
    <location>
        <begin position="183"/>
        <end position="206"/>
    </location>
</feature>